<accession>A0AAE6TPR0</accession>
<evidence type="ECO:0000313" key="6">
    <source>
        <dbReference type="Proteomes" id="UP000325458"/>
    </source>
</evidence>
<keyword evidence="4" id="KW-0378">Hydrolase</keyword>
<dbReference type="SUPFAM" id="SSF48208">
    <property type="entry name" value="Six-hairpin glycosidases"/>
    <property type="match status" value="1"/>
</dbReference>
<dbReference type="PANTHER" id="PTHR31616:SF0">
    <property type="entry name" value="GLUCAN 1,4-ALPHA-GLUCOSIDASE"/>
    <property type="match status" value="1"/>
</dbReference>
<dbReference type="InterPro" id="IPR036594">
    <property type="entry name" value="Meth_synthase_dom"/>
</dbReference>
<keyword evidence="5" id="KW-1185">Reference proteome</keyword>
<dbReference type="Pfam" id="PF02607">
    <property type="entry name" value="B12-binding_2"/>
    <property type="match status" value="1"/>
</dbReference>
<dbReference type="InterPro" id="IPR045582">
    <property type="entry name" value="Trehalase-like_N"/>
</dbReference>
<dbReference type="InterPro" id="IPR006158">
    <property type="entry name" value="Cobalamin-bd"/>
</dbReference>
<feature type="region of interest" description="Disordered" evidence="1">
    <location>
        <begin position="185"/>
        <end position="246"/>
    </location>
</feature>
<dbReference type="InterPro" id="IPR011613">
    <property type="entry name" value="GH15-like"/>
</dbReference>
<dbReference type="InterPro" id="IPR012341">
    <property type="entry name" value="6hp_glycosidase-like_sf"/>
</dbReference>
<dbReference type="GO" id="GO:0004555">
    <property type="term" value="F:alpha,alpha-trehalase activity"/>
    <property type="evidence" value="ECO:0007669"/>
    <property type="project" value="UniProtKB-EC"/>
</dbReference>
<dbReference type="EC" id="3.2.1.28" evidence="3"/>
<dbReference type="Gene3D" id="1.10.1240.10">
    <property type="entry name" value="Methionine synthase domain"/>
    <property type="match status" value="1"/>
</dbReference>
<keyword evidence="3" id="KW-0326">Glycosidase</keyword>
<dbReference type="Gene3D" id="3.40.50.280">
    <property type="entry name" value="Cobalamin-binding domain"/>
    <property type="match status" value="1"/>
</dbReference>
<dbReference type="Gene3D" id="1.50.10.10">
    <property type="match status" value="1"/>
</dbReference>
<dbReference type="GO" id="GO:0005975">
    <property type="term" value="P:carbohydrate metabolic process"/>
    <property type="evidence" value="ECO:0007669"/>
    <property type="project" value="InterPro"/>
</dbReference>
<protein>
    <submittedName>
        <fullName evidence="4">Glycoside hydrolase family 15 protein</fullName>
    </submittedName>
    <submittedName>
        <fullName evidence="3">Trehalase</fullName>
        <ecNumber evidence="3">3.2.1.28</ecNumber>
    </submittedName>
</protein>
<dbReference type="SUPFAM" id="SSF52242">
    <property type="entry name" value="Cobalamin (vitamin B12)-binding domain"/>
    <property type="match status" value="1"/>
</dbReference>
<dbReference type="Pfam" id="PF02310">
    <property type="entry name" value="B12-binding"/>
    <property type="match status" value="1"/>
</dbReference>
<dbReference type="EMBL" id="MIGA01000031">
    <property type="protein sequence ID" value="OSY43747.1"/>
    <property type="molecule type" value="Genomic_DNA"/>
</dbReference>
<dbReference type="KEGG" id="spla:CP981_29265"/>
<evidence type="ECO:0000313" key="3">
    <source>
        <dbReference type="EMBL" id="OSY43747.1"/>
    </source>
</evidence>
<organism evidence="4 6">
    <name type="scientific">Streptomyces platensis</name>
    <dbReference type="NCBI Taxonomy" id="58346"/>
    <lineage>
        <taxon>Bacteria</taxon>
        <taxon>Bacillati</taxon>
        <taxon>Actinomycetota</taxon>
        <taxon>Actinomycetes</taxon>
        <taxon>Kitasatosporales</taxon>
        <taxon>Streptomycetaceae</taxon>
        <taxon>Streptomyces</taxon>
    </lineage>
</organism>
<feature type="compositionally biased region" description="Basic and acidic residues" evidence="1">
    <location>
        <begin position="208"/>
        <end position="223"/>
    </location>
</feature>
<dbReference type="PROSITE" id="PS51332">
    <property type="entry name" value="B12_BINDING"/>
    <property type="match status" value="1"/>
</dbReference>
<dbReference type="Pfam" id="PF00723">
    <property type="entry name" value="Glyco_hydro_15"/>
    <property type="match status" value="1"/>
</dbReference>
<evidence type="ECO:0000256" key="1">
    <source>
        <dbReference type="SAM" id="MobiDB-lite"/>
    </source>
</evidence>
<dbReference type="InterPro" id="IPR036724">
    <property type="entry name" value="Cobalamin-bd_sf"/>
</dbReference>
<dbReference type="Proteomes" id="UP000194225">
    <property type="component" value="Unassembled WGS sequence"/>
</dbReference>
<dbReference type="GO" id="GO:0031419">
    <property type="term" value="F:cobalamin binding"/>
    <property type="evidence" value="ECO:0007669"/>
    <property type="project" value="InterPro"/>
</dbReference>
<dbReference type="Proteomes" id="UP000325458">
    <property type="component" value="Chromosome"/>
</dbReference>
<dbReference type="InterPro" id="IPR003759">
    <property type="entry name" value="Cbl-bd_cap"/>
</dbReference>
<evidence type="ECO:0000313" key="5">
    <source>
        <dbReference type="Proteomes" id="UP000194225"/>
    </source>
</evidence>
<dbReference type="AlphaFoldDB" id="A0AAE6TPR0"/>
<name>A0AAE6TPR0_STRPT</name>
<dbReference type="Pfam" id="PF19291">
    <property type="entry name" value="TREH_N"/>
    <property type="match status" value="1"/>
</dbReference>
<reference evidence="3 5" key="1">
    <citation type="submission" date="2016-09" db="EMBL/GenBank/DDBJ databases">
        <title>Streptomyces platensis DSM40041, a candidate organism with high potential of specific P450 cytochromes.</title>
        <authorList>
            <person name="Grumaz C."/>
            <person name="Vainshtein Y."/>
            <person name="Kirstahler P."/>
            <person name="Sohn K."/>
        </authorList>
    </citation>
    <scope>NUCLEOTIDE SEQUENCE [LARGE SCALE GENOMIC DNA]</scope>
    <source>
        <strain evidence="3 5">DSM 40041</strain>
    </source>
</reference>
<dbReference type="PANTHER" id="PTHR31616">
    <property type="entry name" value="TREHALASE"/>
    <property type="match status" value="1"/>
</dbReference>
<feature type="domain" description="B12-binding" evidence="2">
    <location>
        <begin position="100"/>
        <end position="166"/>
    </location>
</feature>
<gene>
    <name evidence="3" type="ORF">BG653_04436</name>
    <name evidence="4" type="ORF">CP981_29265</name>
</gene>
<reference evidence="4 6" key="2">
    <citation type="submission" date="2017-09" db="EMBL/GenBank/DDBJ databases">
        <authorList>
            <person name="Lee N."/>
            <person name="Cho B.-K."/>
        </authorList>
    </citation>
    <scope>NUCLEOTIDE SEQUENCE [LARGE SCALE GENOMIC DNA]</scope>
    <source>
        <strain evidence="4 6">ATCC 23948</strain>
    </source>
</reference>
<evidence type="ECO:0000313" key="4">
    <source>
        <dbReference type="EMBL" id="QEV55187.1"/>
    </source>
</evidence>
<dbReference type="GO" id="GO:0046872">
    <property type="term" value="F:metal ion binding"/>
    <property type="evidence" value="ECO:0007669"/>
    <property type="project" value="InterPro"/>
</dbReference>
<evidence type="ECO:0000259" key="2">
    <source>
        <dbReference type="PROSITE" id="PS51332"/>
    </source>
</evidence>
<dbReference type="EMBL" id="CP023691">
    <property type="protein sequence ID" value="QEV55187.1"/>
    <property type="molecule type" value="Genomic_DNA"/>
</dbReference>
<dbReference type="InterPro" id="IPR008928">
    <property type="entry name" value="6-hairpin_glycosidase_sf"/>
</dbReference>
<proteinExistence type="predicted"/>
<sequence length="861" mass="95552">MTTSPVAMTESLAAYVDDLWDAVVTVDEHAAVRRVFDAVDAGVPPEDVLLDIIAPVQHRVGEHWAANKMTVAQEHAATAINDRVIAALAYHRPPPARAEQGRITVACVDGEWHALPARLLAEVLRLRGWQVDFLGAQVPAPHLIAHLHQTGPQAVALSSSIATRLPTGDRLMNVPCRGIREFNGFPDQGRGGAHGLTSSDAWVPGERGQGRTDGSAEAHERAANGRRGRKGTWPMNDRQKTSAGEAVDEADGVGYLPIAEHGLIGDLRTAALVGTDGRIAWFCAPRFDSPSIFGSLLDAGNGGHWQISPVEDIAKRQQYYFPDTNILMTRMLTENGIVEIQDFMPIREEGDPRHRQRLVRRVVSVRGSSRIRTVVAPRMNYGRDPHKVETQPHGVRFTSDALDISLQANVTLRVEGQDAGGEFDLAEGQSALFVLETNRPSRAEPAVDLVDTRAAEELFRSTVRFWRQWLSQSTYTGRWREMVHRSALTLKLLTHEPTGAIVAAPTLGLPEQLGGERNWDYRYVWIRDAAFSLHALLRLGFTREAQAFISWLTSCLRGVQDGEHGPLRVLYSIDGDAELPEHVLDHWAGYRGSAPVRVGNGAAGQLQLDIYGELFDSVYLFNKYGGGISHDSWMDLCAILDWLLEHWDSPDAGIWETRAGQQRHTYSRLMCWVAVERMIRMARQRGLPGDLGRWMSERDKIYHQIMEQGWNAREQTFVQRLSGDAGQPPECILDASLLVMPMVKFLSPDDPRFRSTVRAIGENLVTDSLVFRYDPEVSPDGLDGTEGTFSICSFWWVEALARTGQIEAARVALEKMFTYANHLGLYAEQIGLTGEHLGNFPQAFTHLALISAATSLDDFMG</sequence>